<feature type="transmembrane region" description="Helical" evidence="1">
    <location>
        <begin position="53"/>
        <end position="75"/>
    </location>
</feature>
<dbReference type="Proteomes" id="UP000823674">
    <property type="component" value="Chromosome A09"/>
</dbReference>
<keyword evidence="1" id="KW-0812">Transmembrane</keyword>
<evidence type="ECO:0000313" key="2">
    <source>
        <dbReference type="EMBL" id="KAG5384108.1"/>
    </source>
</evidence>
<accession>A0ABQ7LC02</accession>
<dbReference type="EMBL" id="JADBGQ010000008">
    <property type="protein sequence ID" value="KAG5384108.1"/>
    <property type="molecule type" value="Genomic_DNA"/>
</dbReference>
<evidence type="ECO:0000313" key="3">
    <source>
        <dbReference type="Proteomes" id="UP000823674"/>
    </source>
</evidence>
<comment type="caution">
    <text evidence="2">The sequence shown here is derived from an EMBL/GenBank/DDBJ whole genome shotgun (WGS) entry which is preliminary data.</text>
</comment>
<evidence type="ECO:0008006" key="4">
    <source>
        <dbReference type="Google" id="ProtNLM"/>
    </source>
</evidence>
<gene>
    <name evidence="2" type="primary">A09g507090.1_BraROA</name>
    <name evidence="2" type="ORF">IGI04_035578</name>
</gene>
<sequence length="82" mass="9593">MNTVKMKGYNQTSKGFIKFSKEIGESEELNFIKTNMFSTCYRLKVLSLLSAQAIGFVFTLSYWIFFTLILVLRYISEEDLQK</sequence>
<evidence type="ECO:0000256" key="1">
    <source>
        <dbReference type="SAM" id="Phobius"/>
    </source>
</evidence>
<name>A0ABQ7LC02_BRACM</name>
<protein>
    <recommendedName>
        <fullName evidence="4">ABC transmembrane type-1 domain-containing protein</fullName>
    </recommendedName>
</protein>
<keyword evidence="3" id="KW-1185">Reference proteome</keyword>
<keyword evidence="1" id="KW-1133">Transmembrane helix</keyword>
<organism evidence="2 3">
    <name type="scientific">Brassica rapa subsp. trilocularis</name>
    <dbReference type="NCBI Taxonomy" id="1813537"/>
    <lineage>
        <taxon>Eukaryota</taxon>
        <taxon>Viridiplantae</taxon>
        <taxon>Streptophyta</taxon>
        <taxon>Embryophyta</taxon>
        <taxon>Tracheophyta</taxon>
        <taxon>Spermatophyta</taxon>
        <taxon>Magnoliopsida</taxon>
        <taxon>eudicotyledons</taxon>
        <taxon>Gunneridae</taxon>
        <taxon>Pentapetalae</taxon>
        <taxon>rosids</taxon>
        <taxon>malvids</taxon>
        <taxon>Brassicales</taxon>
        <taxon>Brassicaceae</taxon>
        <taxon>Brassiceae</taxon>
        <taxon>Brassica</taxon>
    </lineage>
</organism>
<keyword evidence="1" id="KW-0472">Membrane</keyword>
<proteinExistence type="predicted"/>
<reference evidence="2 3" key="1">
    <citation type="submission" date="2021-03" db="EMBL/GenBank/DDBJ databases">
        <authorList>
            <person name="King G.J."/>
            <person name="Bancroft I."/>
            <person name="Baten A."/>
            <person name="Bloomfield J."/>
            <person name="Borpatragohain P."/>
            <person name="He Z."/>
            <person name="Irish N."/>
            <person name="Irwin J."/>
            <person name="Liu K."/>
            <person name="Mauleon R.P."/>
            <person name="Moore J."/>
            <person name="Morris R."/>
            <person name="Ostergaard L."/>
            <person name="Wang B."/>
            <person name="Wells R."/>
        </authorList>
    </citation>
    <scope>NUCLEOTIDE SEQUENCE [LARGE SCALE GENOMIC DNA]</scope>
    <source>
        <strain evidence="2">R-o-18</strain>
        <tissue evidence="2">Leaf</tissue>
    </source>
</reference>